<keyword evidence="2" id="KW-0812">Transmembrane</keyword>
<sequence length="217" mass="23733">MSTICLAAQRSFQTGEAVWFSYRLPSLNTMLVRTLASLCCLFALLAAGLYAHIYWNLRHPAPAPKPVSVAQPDTQLSDMHYVYVSKPFPTPKVSHPEYSAPLPPPGDPLMMDSEPDWQQAPDSESSASPLSDSHEAPPETGSLSLKERLMEALKEQQQDYSQGKIPQDPVDETQASALNGESVINQTAAFKTEKISVQGIKKSPLALTHGDSEKNVQ</sequence>
<feature type="region of interest" description="Disordered" evidence="1">
    <location>
        <begin position="93"/>
        <end position="170"/>
    </location>
</feature>
<proteinExistence type="predicted"/>
<dbReference type="EMBL" id="LR590464">
    <property type="protein sequence ID" value="VTP65883.1"/>
    <property type="molecule type" value="Genomic_DNA"/>
</dbReference>
<feature type="compositionally biased region" description="Basic and acidic residues" evidence="1">
    <location>
        <begin position="145"/>
        <end position="157"/>
    </location>
</feature>
<organism evidence="3 4">
    <name type="scientific">Leclercia adecarboxylata</name>
    <dbReference type="NCBI Taxonomy" id="83655"/>
    <lineage>
        <taxon>Bacteria</taxon>
        <taxon>Pseudomonadati</taxon>
        <taxon>Pseudomonadota</taxon>
        <taxon>Gammaproteobacteria</taxon>
        <taxon>Enterobacterales</taxon>
        <taxon>Enterobacteriaceae</taxon>
        <taxon>Leclercia</taxon>
    </lineage>
</organism>
<gene>
    <name evidence="3" type="ORF">NCTC13032_02251</name>
</gene>
<reference evidence="3 4" key="1">
    <citation type="submission" date="2019-05" db="EMBL/GenBank/DDBJ databases">
        <authorList>
            <consortium name="Pathogen Informatics"/>
        </authorList>
    </citation>
    <scope>NUCLEOTIDE SEQUENCE [LARGE SCALE GENOMIC DNA]</scope>
    <source>
        <strain evidence="3 4">NCTC13032</strain>
    </source>
</reference>
<evidence type="ECO:0000256" key="2">
    <source>
        <dbReference type="SAM" id="Phobius"/>
    </source>
</evidence>
<dbReference type="AlphaFoldDB" id="A0A4V6JHX1"/>
<dbReference type="STRING" id="83655.APT61_15240"/>
<keyword evidence="2" id="KW-0472">Membrane</keyword>
<dbReference type="Proteomes" id="UP000310719">
    <property type="component" value="Chromosome"/>
</dbReference>
<feature type="compositionally biased region" description="Low complexity" evidence="1">
    <location>
        <begin position="120"/>
        <end position="131"/>
    </location>
</feature>
<name>A0A4V6JHX1_9ENTR</name>
<protein>
    <submittedName>
        <fullName evidence="3">Uncharacterized protein</fullName>
    </submittedName>
</protein>
<evidence type="ECO:0000256" key="1">
    <source>
        <dbReference type="SAM" id="MobiDB-lite"/>
    </source>
</evidence>
<evidence type="ECO:0000313" key="3">
    <source>
        <dbReference type="EMBL" id="VTP65883.1"/>
    </source>
</evidence>
<accession>A0A4V6JHX1</accession>
<keyword evidence="2" id="KW-1133">Transmembrane helix</keyword>
<evidence type="ECO:0000313" key="4">
    <source>
        <dbReference type="Proteomes" id="UP000310719"/>
    </source>
</evidence>
<feature type="transmembrane region" description="Helical" evidence="2">
    <location>
        <begin position="30"/>
        <end position="55"/>
    </location>
</feature>